<evidence type="ECO:0000313" key="3">
    <source>
        <dbReference type="Proteomes" id="UP000018719"/>
    </source>
</evidence>
<protein>
    <submittedName>
        <fullName evidence="2">Uncharacterized protein</fullName>
    </submittedName>
</protein>
<sequence>MFLFFWLIGYLVPRFLILYASNFAWIRSVTLLKNNSKLE</sequence>
<feature type="transmembrane region" description="Helical" evidence="1">
    <location>
        <begin position="6"/>
        <end position="26"/>
    </location>
</feature>
<keyword evidence="1" id="KW-1133">Transmembrane helix</keyword>
<reference evidence="2 3" key="1">
    <citation type="submission" date="2013-05" db="EMBL/GenBank/DDBJ databases">
        <authorList>
            <person name="Harkins D.M."/>
            <person name="Durkin A.S."/>
            <person name="Brinkac L.M."/>
            <person name="Haft D.H."/>
            <person name="Selengut J.D."/>
            <person name="Sanka R."/>
            <person name="DePew J."/>
            <person name="Purushe J."/>
            <person name="Hartskeerl R.A."/>
            <person name="Ahmed A."/>
            <person name="van der Linden H."/>
            <person name="Goris M.G.A."/>
            <person name="Vinetz J.M."/>
            <person name="Sutton G.G."/>
            <person name="Nierman W.C."/>
            <person name="Fouts D.E."/>
        </authorList>
    </citation>
    <scope>NUCLEOTIDE SEQUENCE [LARGE SCALE GENOMIC DNA]</scope>
    <source>
        <strain evidence="2 3">10</strain>
    </source>
</reference>
<dbReference type="EMBL" id="AHMM02000005">
    <property type="protein sequence ID" value="EQA38783.1"/>
    <property type="molecule type" value="Genomic_DNA"/>
</dbReference>
<keyword evidence="1" id="KW-0472">Membrane</keyword>
<keyword evidence="1" id="KW-0812">Transmembrane</keyword>
<dbReference type="AlphaFoldDB" id="V6HFV1"/>
<organism evidence="2 3">
    <name type="scientific">Leptospira inadai serovar Lyme str. 10</name>
    <dbReference type="NCBI Taxonomy" id="1049790"/>
    <lineage>
        <taxon>Bacteria</taxon>
        <taxon>Pseudomonadati</taxon>
        <taxon>Spirochaetota</taxon>
        <taxon>Spirochaetia</taxon>
        <taxon>Leptospirales</taxon>
        <taxon>Leptospiraceae</taxon>
        <taxon>Leptospira</taxon>
    </lineage>
</organism>
<evidence type="ECO:0000256" key="1">
    <source>
        <dbReference type="SAM" id="Phobius"/>
    </source>
</evidence>
<comment type="caution">
    <text evidence="2">The sequence shown here is derived from an EMBL/GenBank/DDBJ whole genome shotgun (WGS) entry which is preliminary data.</text>
</comment>
<proteinExistence type="predicted"/>
<accession>V6HFV1</accession>
<gene>
    <name evidence="2" type="ORF">LEP1GSC047_0107</name>
</gene>
<dbReference type="Proteomes" id="UP000018719">
    <property type="component" value="Unassembled WGS sequence"/>
</dbReference>
<evidence type="ECO:0000313" key="2">
    <source>
        <dbReference type="EMBL" id="EQA38783.1"/>
    </source>
</evidence>
<name>V6HFV1_9LEPT</name>